<evidence type="ECO:0000313" key="3">
    <source>
        <dbReference type="Proteomes" id="UP000765509"/>
    </source>
</evidence>
<evidence type="ECO:0000313" key="2">
    <source>
        <dbReference type="EMBL" id="MBW0516257.1"/>
    </source>
</evidence>
<keyword evidence="3" id="KW-1185">Reference proteome</keyword>
<evidence type="ECO:0000256" key="1">
    <source>
        <dbReference type="SAM" id="MobiDB-lite"/>
    </source>
</evidence>
<dbReference type="EMBL" id="AVOT02025141">
    <property type="protein sequence ID" value="MBW0516257.1"/>
    <property type="molecule type" value="Genomic_DNA"/>
</dbReference>
<dbReference type="Proteomes" id="UP000765509">
    <property type="component" value="Unassembled WGS sequence"/>
</dbReference>
<feature type="region of interest" description="Disordered" evidence="1">
    <location>
        <begin position="34"/>
        <end position="59"/>
    </location>
</feature>
<accession>A0A9Q3EES4</accession>
<name>A0A9Q3EES4_9BASI</name>
<gene>
    <name evidence="2" type="ORF">O181_055972</name>
</gene>
<proteinExistence type="predicted"/>
<protein>
    <submittedName>
        <fullName evidence="2">Uncharacterized protein</fullName>
    </submittedName>
</protein>
<sequence>MHFLQPSPSSINHSSSLNINNQPLNQQVITSRSSLNTHSNPLSSNPLNPHSTYNHTPHSNLTSNTSYLIPRQLPSQTQKCIGQNCSIFRWISNCQSIESLGSTCIHNRTCTFKYFNRKKNWSHKSQ</sequence>
<dbReference type="AlphaFoldDB" id="A0A9Q3EES4"/>
<comment type="caution">
    <text evidence="2">The sequence shown here is derived from an EMBL/GenBank/DDBJ whole genome shotgun (WGS) entry which is preliminary data.</text>
</comment>
<reference evidence="2" key="1">
    <citation type="submission" date="2021-03" db="EMBL/GenBank/DDBJ databases">
        <title>Draft genome sequence of rust myrtle Austropuccinia psidii MF-1, a brazilian biotype.</title>
        <authorList>
            <person name="Quecine M.C."/>
            <person name="Pachon D.M.R."/>
            <person name="Bonatelli M.L."/>
            <person name="Correr F.H."/>
            <person name="Franceschini L.M."/>
            <person name="Leite T.F."/>
            <person name="Margarido G.R.A."/>
            <person name="Almeida C.A."/>
            <person name="Ferrarezi J.A."/>
            <person name="Labate C.A."/>
        </authorList>
    </citation>
    <scope>NUCLEOTIDE SEQUENCE</scope>
    <source>
        <strain evidence="2">MF-1</strain>
    </source>
</reference>
<organism evidence="2 3">
    <name type="scientific">Austropuccinia psidii MF-1</name>
    <dbReference type="NCBI Taxonomy" id="1389203"/>
    <lineage>
        <taxon>Eukaryota</taxon>
        <taxon>Fungi</taxon>
        <taxon>Dikarya</taxon>
        <taxon>Basidiomycota</taxon>
        <taxon>Pucciniomycotina</taxon>
        <taxon>Pucciniomycetes</taxon>
        <taxon>Pucciniales</taxon>
        <taxon>Sphaerophragmiaceae</taxon>
        <taxon>Austropuccinia</taxon>
    </lineage>
</organism>